<keyword evidence="9 14" id="KW-0408">Iron</keyword>
<dbReference type="FunCoup" id="A0A6P7G1F1">
    <property type="interactions" value="14"/>
</dbReference>
<feature type="binding site" evidence="14">
    <location>
        <position position="174"/>
    </location>
    <ligand>
        <name>Fe cation</name>
        <dbReference type="ChEBI" id="CHEBI:24875"/>
        <label>1</label>
    </ligand>
</feature>
<proteinExistence type="inferred from homology"/>
<dbReference type="GO" id="GO:0008198">
    <property type="term" value="F:ferrous iron binding"/>
    <property type="evidence" value="ECO:0007669"/>
    <property type="project" value="TreeGrafter"/>
</dbReference>
<keyword evidence="11" id="KW-1015">Disulfide bond</keyword>
<evidence type="ECO:0000259" key="17">
    <source>
        <dbReference type="PROSITE" id="PS50905"/>
    </source>
</evidence>
<evidence type="ECO:0000313" key="20">
    <source>
        <dbReference type="RefSeq" id="XP_028138868.1"/>
    </source>
</evidence>
<evidence type="ECO:0000256" key="10">
    <source>
        <dbReference type="ARBA" id="ARBA00023034"/>
    </source>
</evidence>
<keyword evidence="4 15" id="KW-0409">Iron storage</keyword>
<evidence type="ECO:0000256" key="4">
    <source>
        <dbReference type="ARBA" id="ARBA00022434"/>
    </source>
</evidence>
<feature type="domain" description="Ferritin-like diiron" evidence="17">
    <location>
        <begin position="35"/>
        <end position="192"/>
    </location>
</feature>
<dbReference type="PANTHER" id="PTHR11431">
    <property type="entry name" value="FERRITIN"/>
    <property type="match status" value="1"/>
</dbReference>
<evidence type="ECO:0000256" key="15">
    <source>
        <dbReference type="RuleBase" id="RU361145"/>
    </source>
</evidence>
<dbReference type="CDD" id="cd01056">
    <property type="entry name" value="Euk_Ferritin"/>
    <property type="match status" value="1"/>
</dbReference>
<evidence type="ECO:0000256" key="12">
    <source>
        <dbReference type="ARBA" id="ARBA00047990"/>
    </source>
</evidence>
<dbReference type="Pfam" id="PF00210">
    <property type="entry name" value="Ferritin"/>
    <property type="match status" value="1"/>
</dbReference>
<dbReference type="GO" id="GO:0008199">
    <property type="term" value="F:ferric iron binding"/>
    <property type="evidence" value="ECO:0007669"/>
    <property type="project" value="InterPro"/>
</dbReference>
<comment type="subunit">
    <text evidence="13">Oligomer of 12 light (L) chains and 12 heavy (H) chains; L and H chains are disulfide-linked. The functional molecule forms a roughly spherical shell with a diameter of 12 nm and contains a central cavity into which the insoluble ferric iron core is deposited.</text>
</comment>
<organism evidence="20">
    <name type="scientific">Diabrotica virgifera virgifera</name>
    <name type="common">western corn rootworm</name>
    <dbReference type="NCBI Taxonomy" id="50390"/>
    <lineage>
        <taxon>Eukaryota</taxon>
        <taxon>Metazoa</taxon>
        <taxon>Ecdysozoa</taxon>
        <taxon>Arthropoda</taxon>
        <taxon>Hexapoda</taxon>
        <taxon>Insecta</taxon>
        <taxon>Pterygota</taxon>
        <taxon>Neoptera</taxon>
        <taxon>Endopterygota</taxon>
        <taxon>Coleoptera</taxon>
        <taxon>Polyphaga</taxon>
        <taxon>Cucujiformia</taxon>
        <taxon>Chrysomeloidea</taxon>
        <taxon>Chrysomelidae</taxon>
        <taxon>Galerucinae</taxon>
        <taxon>Diabroticina</taxon>
        <taxon>Diabroticites</taxon>
        <taxon>Diabrotica</taxon>
    </lineage>
</organism>
<dbReference type="GO" id="GO:0006879">
    <property type="term" value="P:intracellular iron ion homeostasis"/>
    <property type="evidence" value="ECO:0007669"/>
    <property type="project" value="UniProtKB-KW"/>
</dbReference>
<keyword evidence="19" id="KW-1185">Reference proteome</keyword>
<evidence type="ECO:0000256" key="7">
    <source>
        <dbReference type="ARBA" id="ARBA00022729"/>
    </source>
</evidence>
<evidence type="ECO:0000313" key="19">
    <source>
        <dbReference type="Proteomes" id="UP001652700"/>
    </source>
</evidence>
<feature type="chain" id="PRO_5027664816" description="Ferritin" evidence="16">
    <location>
        <begin position="19"/>
        <end position="212"/>
    </location>
</feature>
<evidence type="ECO:0000256" key="2">
    <source>
        <dbReference type="ARBA" id="ARBA00004613"/>
    </source>
</evidence>
<dbReference type="InParanoid" id="A0A6P7G1F1"/>
<evidence type="ECO:0000313" key="18">
    <source>
        <dbReference type="EnsemblMetazoa" id="XP_028138868.1"/>
    </source>
</evidence>
<keyword evidence="8 15" id="KW-0560">Oxidoreductase</keyword>
<feature type="binding site" evidence="14">
    <location>
        <position position="90"/>
    </location>
    <ligand>
        <name>Fe cation</name>
        <dbReference type="ChEBI" id="CHEBI:24875"/>
        <label>1</label>
    </ligand>
</feature>
<dbReference type="GO" id="GO:0004322">
    <property type="term" value="F:ferroxidase activity"/>
    <property type="evidence" value="ECO:0007669"/>
    <property type="project" value="UniProtKB-EC"/>
</dbReference>
<comment type="similarity">
    <text evidence="3 15">Belongs to the ferritin family.</text>
</comment>
<dbReference type="Proteomes" id="UP001652700">
    <property type="component" value="Unplaced"/>
</dbReference>
<feature type="binding site" evidence="14">
    <location>
        <position position="87"/>
    </location>
    <ligand>
        <name>Fe cation</name>
        <dbReference type="ChEBI" id="CHEBI:24875"/>
        <label>1</label>
    </ligand>
</feature>
<evidence type="ECO:0000256" key="6">
    <source>
        <dbReference type="ARBA" id="ARBA00022723"/>
    </source>
</evidence>
<comment type="function">
    <text evidence="15">Stores iron in a soluble, non-toxic, readily available form. Important for iron homeostasis. Iron is taken up in the ferrous form and deposited as ferric hydroxides after oxidation.</text>
</comment>
<evidence type="ECO:0000256" key="1">
    <source>
        <dbReference type="ARBA" id="ARBA00004555"/>
    </source>
</evidence>
<keyword evidence="5" id="KW-0964">Secreted</keyword>
<sequence length="212" mass="23954">MKSVAVFVFLACFAGLQAVQLKCAHQELDIPKDWIDMNNVCVKKMRGQVEEELKASMQYMAMGAYFARDTVNRPGFADLFFKSASEEREHAIKLIHYLLMRGELTSSISDLIKRNLAPAQTTWENGVSALKHALKLEASVTRKIRDVIQVCEDGSNFNDYHLVDYLTGDFLEEQYHGQRDLAGKVSNLQKMMGEHGALGEWLYDKKLQGASS</sequence>
<dbReference type="KEGG" id="dvv:114333215"/>
<reference evidence="20" key="1">
    <citation type="submission" date="2025-04" db="UniProtKB">
        <authorList>
            <consortium name="RefSeq"/>
        </authorList>
    </citation>
    <scope>IDENTIFICATION</scope>
    <source>
        <tissue evidence="20">Whole insect</tissue>
    </source>
</reference>
<name>A0A6P7G1F1_DIAVI</name>
<dbReference type="Gene3D" id="1.20.1260.10">
    <property type="match status" value="1"/>
</dbReference>
<dbReference type="GO" id="GO:0005576">
    <property type="term" value="C:extracellular region"/>
    <property type="evidence" value="ECO:0007669"/>
    <property type="project" value="UniProtKB-SubCell"/>
</dbReference>
<evidence type="ECO:0000256" key="5">
    <source>
        <dbReference type="ARBA" id="ARBA00022525"/>
    </source>
</evidence>
<dbReference type="AlphaFoldDB" id="A0A6P7G1F1"/>
<gene>
    <name evidence="20" type="primary">LOC114333212</name>
</gene>
<evidence type="ECO:0000256" key="11">
    <source>
        <dbReference type="ARBA" id="ARBA00023157"/>
    </source>
</evidence>
<evidence type="ECO:0000256" key="3">
    <source>
        <dbReference type="ARBA" id="ARBA00007513"/>
    </source>
</evidence>
<feature type="signal peptide" evidence="16">
    <location>
        <begin position="1"/>
        <end position="18"/>
    </location>
</feature>
<dbReference type="SUPFAM" id="SSF47240">
    <property type="entry name" value="Ferritin-like"/>
    <property type="match status" value="1"/>
</dbReference>
<keyword evidence="6 14" id="KW-0479">Metal-binding</keyword>
<keyword evidence="10" id="KW-0333">Golgi apparatus</keyword>
<dbReference type="EC" id="1.16.3.1" evidence="15"/>
<protein>
    <recommendedName>
        <fullName evidence="15">Ferritin</fullName>
        <ecNumber evidence="15">1.16.3.1</ecNumber>
    </recommendedName>
</protein>
<dbReference type="PANTHER" id="PTHR11431:SF43">
    <property type="entry name" value="FERRITIN"/>
    <property type="match status" value="1"/>
</dbReference>
<dbReference type="RefSeq" id="XP_028138868.1">
    <property type="nucleotide sequence ID" value="XM_028283067.1"/>
</dbReference>
<dbReference type="OrthoDB" id="186462at2759"/>
<evidence type="ECO:0000256" key="13">
    <source>
        <dbReference type="ARBA" id="ARBA00063343"/>
    </source>
</evidence>
<evidence type="ECO:0000256" key="9">
    <source>
        <dbReference type="ARBA" id="ARBA00023004"/>
    </source>
</evidence>
<dbReference type="InterPro" id="IPR012347">
    <property type="entry name" value="Ferritin-like"/>
</dbReference>
<dbReference type="EnsemblMetazoa" id="XM_028283067.2">
    <property type="protein sequence ID" value="XP_028138868.1"/>
    <property type="gene ID" value="LOC114333215"/>
</dbReference>
<feature type="binding site" evidence="14">
    <location>
        <position position="52"/>
    </location>
    <ligand>
        <name>Fe cation</name>
        <dbReference type="ChEBI" id="CHEBI:24875"/>
        <label>1</label>
    </ligand>
</feature>
<comment type="subcellular location">
    <subcellularLocation>
        <location evidence="1">Golgi apparatus</location>
    </subcellularLocation>
    <subcellularLocation>
        <location evidence="2">Secreted</location>
    </subcellularLocation>
</comment>
<evidence type="ECO:0000256" key="14">
    <source>
        <dbReference type="PIRSR" id="PIRSR601519-1"/>
    </source>
</evidence>
<reference evidence="18" key="2">
    <citation type="submission" date="2025-05" db="UniProtKB">
        <authorList>
            <consortium name="EnsemblMetazoa"/>
        </authorList>
    </citation>
    <scope>IDENTIFICATION</scope>
</reference>
<dbReference type="InterPro" id="IPR008331">
    <property type="entry name" value="Ferritin_DPS_dom"/>
</dbReference>
<evidence type="ECO:0000256" key="16">
    <source>
        <dbReference type="SAM" id="SignalP"/>
    </source>
</evidence>
<dbReference type="InterPro" id="IPR001519">
    <property type="entry name" value="Ferritin"/>
</dbReference>
<accession>A0A6P7G1F1</accession>
<dbReference type="FunFam" id="1.20.1260.10:FF:000017">
    <property type="entry name" value="Ferritin"/>
    <property type="match status" value="1"/>
</dbReference>
<evidence type="ECO:0000256" key="8">
    <source>
        <dbReference type="ARBA" id="ARBA00023002"/>
    </source>
</evidence>
<comment type="catalytic activity">
    <reaction evidence="12 15">
        <text>4 Fe(2+) + O2 + 4 H(+) = 4 Fe(3+) + 2 H2O</text>
        <dbReference type="Rhea" id="RHEA:11148"/>
        <dbReference type="ChEBI" id="CHEBI:15377"/>
        <dbReference type="ChEBI" id="CHEBI:15378"/>
        <dbReference type="ChEBI" id="CHEBI:15379"/>
        <dbReference type="ChEBI" id="CHEBI:29033"/>
        <dbReference type="ChEBI" id="CHEBI:29034"/>
        <dbReference type="EC" id="1.16.3.1"/>
    </reaction>
</comment>
<dbReference type="GO" id="GO:0006826">
    <property type="term" value="P:iron ion transport"/>
    <property type="evidence" value="ECO:0007669"/>
    <property type="project" value="InterPro"/>
</dbReference>
<dbReference type="InterPro" id="IPR009040">
    <property type="entry name" value="Ferritin-like_diiron"/>
</dbReference>
<dbReference type="PROSITE" id="PS50905">
    <property type="entry name" value="FERRITIN_LIKE"/>
    <property type="match status" value="1"/>
</dbReference>
<feature type="binding site" evidence="14">
    <location>
        <position position="137"/>
    </location>
    <ligand>
        <name>Fe cation</name>
        <dbReference type="ChEBI" id="CHEBI:24875"/>
        <label>1</label>
    </ligand>
</feature>
<keyword evidence="7 16" id="KW-0732">Signal</keyword>
<dbReference type="GO" id="GO:0005794">
    <property type="term" value="C:Golgi apparatus"/>
    <property type="evidence" value="ECO:0007669"/>
    <property type="project" value="UniProtKB-SubCell"/>
</dbReference>
<dbReference type="InterPro" id="IPR009078">
    <property type="entry name" value="Ferritin-like_SF"/>
</dbReference>